<comment type="similarity">
    <text evidence="2 8">Belongs to the type II topoisomerase GyrA/ParC subunit family.</text>
</comment>
<keyword evidence="6 8" id="KW-0238">DNA-binding</keyword>
<dbReference type="RefSeq" id="WP_264777116.1">
    <property type="nucleotide sequence ID" value="NZ_AP026560.1"/>
</dbReference>
<dbReference type="Gene3D" id="3.90.199.10">
    <property type="entry name" value="Topoisomerase II, domain 5"/>
    <property type="match status" value="1"/>
</dbReference>
<dbReference type="Gene3D" id="1.10.268.10">
    <property type="entry name" value="Topoisomerase, domain 3"/>
    <property type="match status" value="1"/>
</dbReference>
<comment type="catalytic activity">
    <reaction evidence="1 8 9">
        <text>ATP-dependent breakage, passage and rejoining of double-stranded DNA.</text>
        <dbReference type="EC" id="5.6.2.2"/>
    </reaction>
</comment>
<evidence type="ECO:0000256" key="9">
    <source>
        <dbReference type="PROSITE-ProRule" id="PRU01384"/>
    </source>
</evidence>
<evidence type="ECO:0000313" key="11">
    <source>
        <dbReference type="EMBL" id="BDP41344.1"/>
    </source>
</evidence>
<gene>
    <name evidence="8 11" type="primary">gyrA</name>
    <name evidence="11" type="ORF">DAETH_13130</name>
</gene>
<dbReference type="InterPro" id="IPR002205">
    <property type="entry name" value="Topo_IIA_dom_A"/>
</dbReference>
<protein>
    <recommendedName>
        <fullName evidence="8">DNA gyrase subunit A</fullName>
        <ecNumber evidence="8">5.6.2.2</ecNumber>
    </recommendedName>
</protein>
<accession>A0ABN6REN1</accession>
<keyword evidence="7 8" id="KW-0413">Isomerase</keyword>
<evidence type="ECO:0000256" key="4">
    <source>
        <dbReference type="ARBA" id="ARBA00022840"/>
    </source>
</evidence>
<evidence type="ECO:0000259" key="10">
    <source>
        <dbReference type="PROSITE" id="PS52040"/>
    </source>
</evidence>
<dbReference type="InterPro" id="IPR050220">
    <property type="entry name" value="Type_II_DNA_Topoisomerases"/>
</dbReference>
<dbReference type="NCBIfam" id="NF004043">
    <property type="entry name" value="PRK05560.1"/>
    <property type="match status" value="1"/>
</dbReference>
<sequence>MTGIQPVDITSEVKTNFINYAMNVIVDRALPDVRDGLKPVQRRIMYAMLQEGLASNQKHAKSAAVVGEVMKKYHPHGDAPVYDAMVRLGQWWNLRYTMVDPQGNFGSIDGDPPAAMRYTEARMTKLAEELLADLEKETVDLKPNYDETTVEPTVLPSAVPNLLVNGATGIAVGMATNIPPHNLTEISNGLLALIDKPDITLDEMMTHVQGPDFPTGGRISRQGIREAYETGHAGLKVRGKARIDEKNGRAQIIISEIPYQVNKTNLIQTISAMYKAGKIPDISALRDESDRKEPVRIVVELKRGAIPTLVLNQLYKYTQLQSTFTVINLSIVGGEPRVLPLIDTMRHFLTHRRDVVTRRTAYDLRKAEERAHVLEGLLKALDHIDEVIERIRATNTAAEARDALMQRFALTEIQAQAILDMRLQRLVGLERERLQGEYDELRKTIERLRGILGDERLLWREIKKEIRDVRDRYGDTRRSVITQLEDDISKEDLIAVEDMVITMTKAGYLKRTNLGAYRAQGRGGRGASGGRLREEDINTSVFVGSTHDYLLFFTDAGRVFHEKIYDLPEAGRDAKGTHIRNLLPGLREDENIASVLSVKGFDEPGCFIFATKRGMVKRTAIAEYGNITSAGLIAINLQPGDELIGVGIQRDGDDVVLASREGQAMRFAATEVRDTGRATQGVIGIRLREDDAVVSMALVPGGDEGSELLAVSEYGLGKRTPVGDYPSKGRGGLGVITLGVTDKTGKLVTLTHVAGNEELMVLTEKGTVIRTRVEEVRVTGRTAQGVKVINIGDRDRVISAFPIRREDEL</sequence>
<comment type="subunit">
    <text evidence="8">Heterotetramer, composed of two GyrA and two GyrB chains. In the heterotetramer, GyrA contains the active site tyrosine that forms a transient covalent intermediate with DNA, while GyrB binds cofactors and catalyzes ATP hydrolysis.</text>
</comment>
<dbReference type="Gene3D" id="3.30.1360.40">
    <property type="match status" value="1"/>
</dbReference>
<keyword evidence="3 8" id="KW-0547">Nucleotide-binding</keyword>
<dbReference type="SUPFAM" id="SSF101904">
    <property type="entry name" value="GyrA/ParC C-terminal domain-like"/>
    <property type="match status" value="1"/>
</dbReference>
<comment type="function">
    <text evidence="8">A type II topoisomerase that negatively supercoils closed circular double-stranded (ds) DNA in an ATP-dependent manner to modulate DNA topology and maintain chromosomes in an underwound state. Negative supercoiling favors strand separation, and DNA replication, transcription, recombination and repair, all of which involve strand separation. Also able to catalyze the interconversion of other topological isomers of dsDNA rings, including catenanes and knotted rings. Type II topoisomerases break and join 2 DNA strands simultaneously in an ATP-dependent manner.</text>
</comment>
<dbReference type="NCBIfam" id="TIGR01063">
    <property type="entry name" value="gyrA"/>
    <property type="match status" value="1"/>
</dbReference>
<name>A0ABN6REN1_9DEIO</name>
<organism evidence="11 12">
    <name type="scientific">Deinococcus aetherius</name>
    <dbReference type="NCBI Taxonomy" id="200252"/>
    <lineage>
        <taxon>Bacteria</taxon>
        <taxon>Thermotogati</taxon>
        <taxon>Deinococcota</taxon>
        <taxon>Deinococci</taxon>
        <taxon>Deinococcales</taxon>
        <taxon>Deinococcaceae</taxon>
        <taxon>Deinococcus</taxon>
    </lineage>
</organism>
<dbReference type="Pfam" id="PF03989">
    <property type="entry name" value="DNA_gyraseA_C"/>
    <property type="match status" value="6"/>
</dbReference>
<evidence type="ECO:0000256" key="8">
    <source>
        <dbReference type="HAMAP-Rule" id="MF_01897"/>
    </source>
</evidence>
<comment type="subcellular location">
    <subcellularLocation>
        <location evidence="8">Cytoplasm</location>
    </subcellularLocation>
</comment>
<keyword evidence="5 8" id="KW-0799">Topoisomerase</keyword>
<dbReference type="SUPFAM" id="SSF56719">
    <property type="entry name" value="Type II DNA topoisomerase"/>
    <property type="match status" value="1"/>
</dbReference>
<comment type="miscellaneous">
    <text evidence="8">Few gyrases are as efficient as E.coli at forming negative supercoils. Not all organisms have 2 type II topoisomerases; in organisms with a single type II topoisomerase this enzyme also has to decatenate newly replicated chromosomes.</text>
</comment>
<feature type="active site" description="O-(5'-phospho-DNA)-tyrosine intermediate" evidence="8 9">
    <location>
        <position position="118"/>
    </location>
</feature>
<feature type="short sequence motif" description="GyrA-box" evidence="8">
    <location>
        <begin position="520"/>
        <end position="526"/>
    </location>
</feature>
<evidence type="ECO:0000256" key="3">
    <source>
        <dbReference type="ARBA" id="ARBA00022741"/>
    </source>
</evidence>
<dbReference type="EMBL" id="AP026560">
    <property type="protein sequence ID" value="BDP41344.1"/>
    <property type="molecule type" value="Genomic_DNA"/>
</dbReference>
<dbReference type="InterPro" id="IPR035516">
    <property type="entry name" value="Gyrase/topoIV_suA_C"/>
</dbReference>
<dbReference type="Pfam" id="PF00521">
    <property type="entry name" value="DNA_topoisoIV"/>
    <property type="match status" value="1"/>
</dbReference>
<dbReference type="Gene3D" id="2.120.10.90">
    <property type="entry name" value="DNA gyrase/topoisomerase IV, subunit A, C-terminal"/>
    <property type="match status" value="1"/>
</dbReference>
<proteinExistence type="inferred from homology"/>
<dbReference type="SMART" id="SM00434">
    <property type="entry name" value="TOP4c"/>
    <property type="match status" value="1"/>
</dbReference>
<evidence type="ECO:0000256" key="5">
    <source>
        <dbReference type="ARBA" id="ARBA00023029"/>
    </source>
</evidence>
<dbReference type="InterPro" id="IPR013760">
    <property type="entry name" value="Topo_IIA-like_dom_sf"/>
</dbReference>
<dbReference type="InterPro" id="IPR013757">
    <property type="entry name" value="Topo_IIA_A_a_sf"/>
</dbReference>
<dbReference type="CDD" id="cd00187">
    <property type="entry name" value="TOP4c"/>
    <property type="match status" value="1"/>
</dbReference>
<evidence type="ECO:0000256" key="2">
    <source>
        <dbReference type="ARBA" id="ARBA00008263"/>
    </source>
</evidence>
<dbReference type="Proteomes" id="UP001064971">
    <property type="component" value="Chromosome"/>
</dbReference>
<keyword evidence="8" id="KW-0963">Cytoplasm</keyword>
<dbReference type="InterPro" id="IPR013758">
    <property type="entry name" value="Topo_IIA_A/C_ab"/>
</dbReference>
<feature type="domain" description="Topo IIA-type catalytic" evidence="10">
    <location>
        <begin position="30"/>
        <end position="493"/>
    </location>
</feature>
<reference evidence="11" key="1">
    <citation type="submission" date="2022-07" db="EMBL/GenBank/DDBJ databases">
        <title>Complete Genome Sequence of the Radioresistant Bacterium Deinococcus aetherius ST0316, Isolated from the Air Dust collected in Lower Stratosphere above Japan.</title>
        <authorList>
            <person name="Satoh K."/>
            <person name="Hagiwara K."/>
            <person name="Katsumata K."/>
            <person name="Kubo A."/>
            <person name="Yokobori S."/>
            <person name="Yamagishi A."/>
            <person name="Oono Y."/>
            <person name="Narumi I."/>
        </authorList>
    </citation>
    <scope>NUCLEOTIDE SEQUENCE</scope>
    <source>
        <strain evidence="11">ST0316</strain>
    </source>
</reference>
<dbReference type="InterPro" id="IPR005743">
    <property type="entry name" value="GyrA"/>
</dbReference>
<evidence type="ECO:0000256" key="1">
    <source>
        <dbReference type="ARBA" id="ARBA00000185"/>
    </source>
</evidence>
<dbReference type="NCBIfam" id="NF004044">
    <property type="entry name" value="PRK05561.1"/>
    <property type="match status" value="1"/>
</dbReference>
<evidence type="ECO:0000256" key="7">
    <source>
        <dbReference type="ARBA" id="ARBA00023235"/>
    </source>
</evidence>
<dbReference type="HAMAP" id="MF_01897">
    <property type="entry name" value="GyrA"/>
    <property type="match status" value="1"/>
</dbReference>
<dbReference type="EC" id="5.6.2.2" evidence="8"/>
<keyword evidence="4 8" id="KW-0067">ATP-binding</keyword>
<dbReference type="PANTHER" id="PTHR43493">
    <property type="entry name" value="DNA GYRASE/TOPOISOMERASE SUBUNIT A"/>
    <property type="match status" value="1"/>
</dbReference>
<dbReference type="PANTHER" id="PTHR43493:SF5">
    <property type="entry name" value="DNA GYRASE SUBUNIT A, CHLOROPLASTIC_MITOCHONDRIAL"/>
    <property type="match status" value="1"/>
</dbReference>
<evidence type="ECO:0000256" key="6">
    <source>
        <dbReference type="ARBA" id="ARBA00023125"/>
    </source>
</evidence>
<keyword evidence="12" id="KW-1185">Reference proteome</keyword>
<dbReference type="PROSITE" id="PS52040">
    <property type="entry name" value="TOPO_IIA"/>
    <property type="match status" value="1"/>
</dbReference>
<dbReference type="InterPro" id="IPR006691">
    <property type="entry name" value="GyrA/parC_rep"/>
</dbReference>
<evidence type="ECO:0000313" key="12">
    <source>
        <dbReference type="Proteomes" id="UP001064971"/>
    </source>
</evidence>